<comment type="caution">
    <text evidence="2">The sequence shown here is derived from an EMBL/GenBank/DDBJ whole genome shotgun (WGS) entry which is preliminary data.</text>
</comment>
<keyword evidence="1" id="KW-1133">Transmembrane helix</keyword>
<keyword evidence="3" id="KW-1185">Reference proteome</keyword>
<sequence length="252" mass="27529">MLGFTMGCSLMPFGLGGATVVVLLLEWLAPDVIPFTLTAFWTLPPDETAAFGDAVVSAWPVLLAGLVSSLLRMPGAIAIRRNMPNLPPNAVVHVLSPGRILVTSTLEEVFNRWLLFYAAIAGAAFADFLVLGFAGAHPVRWLFEDVLIPVADWATWHQAHDILTGYSWTVGAALLSSNARFRNGHAYQGWFGWIWSWYFGVALFVITFDHGLPVAIAVHVAYNLVLVAAHLLIVRAHPVIIEFPDAARDPYA</sequence>
<feature type="transmembrane region" description="Helical" evidence="1">
    <location>
        <begin position="214"/>
        <end position="234"/>
    </location>
</feature>
<feature type="transmembrane region" description="Helical" evidence="1">
    <location>
        <begin position="12"/>
        <end position="29"/>
    </location>
</feature>
<keyword evidence="1" id="KW-0472">Membrane</keyword>
<feature type="transmembrane region" description="Helical" evidence="1">
    <location>
        <begin position="114"/>
        <end position="136"/>
    </location>
</feature>
<proteinExistence type="predicted"/>
<protein>
    <recommendedName>
        <fullName evidence="4">CAAX prenyl protease-like protein</fullName>
    </recommendedName>
</protein>
<accession>A0A3N1CWP1</accession>
<evidence type="ECO:0000313" key="3">
    <source>
        <dbReference type="Proteomes" id="UP000272400"/>
    </source>
</evidence>
<organism evidence="2 3">
    <name type="scientific">Actinocorallia herbida</name>
    <dbReference type="NCBI Taxonomy" id="58109"/>
    <lineage>
        <taxon>Bacteria</taxon>
        <taxon>Bacillati</taxon>
        <taxon>Actinomycetota</taxon>
        <taxon>Actinomycetes</taxon>
        <taxon>Streptosporangiales</taxon>
        <taxon>Thermomonosporaceae</taxon>
        <taxon>Actinocorallia</taxon>
    </lineage>
</organism>
<dbReference type="AlphaFoldDB" id="A0A3N1CWP1"/>
<name>A0A3N1CWP1_9ACTN</name>
<evidence type="ECO:0008006" key="4">
    <source>
        <dbReference type="Google" id="ProtNLM"/>
    </source>
</evidence>
<feature type="transmembrane region" description="Helical" evidence="1">
    <location>
        <begin position="156"/>
        <end position="175"/>
    </location>
</feature>
<evidence type="ECO:0000256" key="1">
    <source>
        <dbReference type="SAM" id="Phobius"/>
    </source>
</evidence>
<dbReference type="EMBL" id="RJKE01000001">
    <property type="protein sequence ID" value="ROO85707.1"/>
    <property type="molecule type" value="Genomic_DNA"/>
</dbReference>
<reference evidence="2 3" key="1">
    <citation type="submission" date="2018-11" db="EMBL/GenBank/DDBJ databases">
        <title>Sequencing the genomes of 1000 actinobacteria strains.</title>
        <authorList>
            <person name="Klenk H.-P."/>
        </authorList>
    </citation>
    <scope>NUCLEOTIDE SEQUENCE [LARGE SCALE GENOMIC DNA]</scope>
    <source>
        <strain evidence="2 3">DSM 44254</strain>
    </source>
</reference>
<evidence type="ECO:0000313" key="2">
    <source>
        <dbReference type="EMBL" id="ROO85707.1"/>
    </source>
</evidence>
<keyword evidence="1" id="KW-0812">Transmembrane</keyword>
<dbReference type="Proteomes" id="UP000272400">
    <property type="component" value="Unassembled WGS sequence"/>
</dbReference>
<gene>
    <name evidence="2" type="ORF">EDD29_3255</name>
</gene>
<feature type="transmembrane region" description="Helical" evidence="1">
    <location>
        <begin position="187"/>
        <end position="208"/>
    </location>
</feature>
<feature type="transmembrane region" description="Helical" evidence="1">
    <location>
        <begin position="49"/>
        <end position="71"/>
    </location>
</feature>